<dbReference type="InterPro" id="IPR013785">
    <property type="entry name" value="Aldolase_TIM"/>
</dbReference>
<dbReference type="Pfam" id="PF00534">
    <property type="entry name" value="Glycos_transf_1"/>
    <property type="match status" value="1"/>
</dbReference>
<evidence type="ECO:0000313" key="8">
    <source>
        <dbReference type="EMBL" id="VFJ44764.1"/>
    </source>
</evidence>
<dbReference type="AlphaFoldDB" id="A0A450RZQ6"/>
<proteinExistence type="predicted"/>
<evidence type="ECO:0000256" key="1">
    <source>
        <dbReference type="ARBA" id="ARBA00001966"/>
    </source>
</evidence>
<evidence type="ECO:0000256" key="2">
    <source>
        <dbReference type="ARBA" id="ARBA00022485"/>
    </source>
</evidence>
<dbReference type="SUPFAM" id="SSF102114">
    <property type="entry name" value="Radical SAM enzymes"/>
    <property type="match status" value="1"/>
</dbReference>
<dbReference type="EMBL" id="CAADEW010000008">
    <property type="protein sequence ID" value="VFJ44764.1"/>
    <property type="molecule type" value="Genomic_DNA"/>
</dbReference>
<dbReference type="SFLD" id="SFLDS00029">
    <property type="entry name" value="Radical_SAM"/>
    <property type="match status" value="1"/>
</dbReference>
<dbReference type="CDD" id="cd21109">
    <property type="entry name" value="SPASM"/>
    <property type="match status" value="1"/>
</dbReference>
<dbReference type="SFLD" id="SFLDG01387">
    <property type="entry name" value="BtrN-like_SPASM_domain_contain"/>
    <property type="match status" value="1"/>
</dbReference>
<dbReference type="PANTHER" id="PTHR12526:SF635">
    <property type="entry name" value="GLYCOSYL TRANSFERASE GROUP 1"/>
    <property type="match status" value="1"/>
</dbReference>
<dbReference type="PANTHER" id="PTHR12526">
    <property type="entry name" value="GLYCOSYLTRANSFERASE"/>
    <property type="match status" value="1"/>
</dbReference>
<dbReference type="GO" id="GO:1901135">
    <property type="term" value="P:carbohydrate derivative metabolic process"/>
    <property type="evidence" value="ECO:0007669"/>
    <property type="project" value="UniProtKB-ARBA"/>
</dbReference>
<evidence type="ECO:0000259" key="7">
    <source>
        <dbReference type="PROSITE" id="PS51918"/>
    </source>
</evidence>
<dbReference type="InterPro" id="IPR023885">
    <property type="entry name" value="4Fe4S-binding_SPASM_dom"/>
</dbReference>
<keyword evidence="6" id="KW-0411">Iron-sulfur</keyword>
<evidence type="ECO:0000256" key="4">
    <source>
        <dbReference type="ARBA" id="ARBA00022723"/>
    </source>
</evidence>
<dbReference type="Gene3D" id="3.40.50.2000">
    <property type="entry name" value="Glycogen Phosphorylase B"/>
    <property type="match status" value="2"/>
</dbReference>
<gene>
    <name evidence="8" type="ORF">BECKFW1821A_GA0114235_100821</name>
</gene>
<evidence type="ECO:0000256" key="6">
    <source>
        <dbReference type="ARBA" id="ARBA00023014"/>
    </source>
</evidence>
<sequence>MKVLQIIHGYPMRYNAGSEVYTQTLCHGLADRHEVHVFTREEDSFAPDGRPRRDHDADDPRITLHIVNNPRNKDRYRDTAIDQRFAEVLEHMQPDVVHVGHLNHLSTSLLVQAATREIPIVYTLHDYWVMCPRGQFMQMFPRDPGDLWAACDGQEDRKCAKCCYARYFSGAPEEREEDIDYWANWVGRRMRHLRGITELVDLFIAPARYLHDRYRDAFGLPERKLVYLDYGFDRARLRGRVREPGEPFTFGYIGTHIPAKGIHDLIRSFGAVTGQPKLRIWGRPHGQDTEALMDMARSLPVGTAERVEWVPEYRNRDIVRDVFNRVDAIVVPSVWVENSPLVIHEAQQARVPVITADVGGMAEYVRHEVNGLLFEHRSRRSLANRMQRLVDDPALARRLGARGYLPDESGDIPAIEDHVREIERIYRAVLGRRDSARVDVGTGPWRVTFDTNPDTCNLHCIMCEEHSLHSPLRKARRTEGKSPRLMPIDLIRRVVADATTNGLREIIPSTMGEPLLYEHFEDILDLCSEHGIKLNLTTNGTFPRLGARAWAKRVVPVTSDVKISWNGATRATQESIMIGANWEKMLAGVREFIAVRDAHASAGGNRCQVTFQLTFLEANVAELPDIIRLAIELGVDRVKGHHLWTHFDAIREQSMRRNSEAIHRWNRAVLAARKVAADRMLPGGRHILLDNIFPLDEDATGDLAPGGPCPFLGQEAWVSAEGRFDPCCAPDAQRRTLGDFGNLHDRGLMEIWRGNAYRHLVTTYRNRELCLGCNMRKPVEGVAP</sequence>
<dbReference type="Pfam" id="PF04055">
    <property type="entry name" value="Radical_SAM"/>
    <property type="match status" value="1"/>
</dbReference>
<evidence type="ECO:0000256" key="5">
    <source>
        <dbReference type="ARBA" id="ARBA00023004"/>
    </source>
</evidence>
<evidence type="ECO:0000256" key="3">
    <source>
        <dbReference type="ARBA" id="ARBA00022691"/>
    </source>
</evidence>
<accession>A0A450RZQ6</accession>
<keyword evidence="5" id="KW-0408">Iron</keyword>
<organism evidence="8">
    <name type="scientific">Candidatus Kentrum sp. FW</name>
    <dbReference type="NCBI Taxonomy" id="2126338"/>
    <lineage>
        <taxon>Bacteria</taxon>
        <taxon>Pseudomonadati</taxon>
        <taxon>Pseudomonadota</taxon>
        <taxon>Gammaproteobacteria</taxon>
        <taxon>Candidatus Kentrum</taxon>
    </lineage>
</organism>
<keyword evidence="3" id="KW-0949">S-adenosyl-L-methionine</keyword>
<dbReference type="PROSITE" id="PS51918">
    <property type="entry name" value="RADICAL_SAM"/>
    <property type="match status" value="1"/>
</dbReference>
<dbReference type="CDD" id="cd01335">
    <property type="entry name" value="Radical_SAM"/>
    <property type="match status" value="1"/>
</dbReference>
<name>A0A450RZQ6_9GAMM</name>
<keyword evidence="8" id="KW-0808">Transferase</keyword>
<dbReference type="Gene3D" id="3.20.20.70">
    <property type="entry name" value="Aldolase class I"/>
    <property type="match status" value="1"/>
</dbReference>
<dbReference type="SFLD" id="SFLDG01067">
    <property type="entry name" value="SPASM/twitch_domain_containing"/>
    <property type="match status" value="1"/>
</dbReference>
<dbReference type="InterPro" id="IPR034391">
    <property type="entry name" value="AdoMet-like_SPASM_containing"/>
</dbReference>
<dbReference type="InterPro" id="IPR001296">
    <property type="entry name" value="Glyco_trans_1"/>
</dbReference>
<dbReference type="GO" id="GO:0016757">
    <property type="term" value="F:glycosyltransferase activity"/>
    <property type="evidence" value="ECO:0007669"/>
    <property type="project" value="InterPro"/>
</dbReference>
<dbReference type="GO" id="GO:0051536">
    <property type="term" value="F:iron-sulfur cluster binding"/>
    <property type="evidence" value="ECO:0007669"/>
    <property type="project" value="UniProtKB-KW"/>
</dbReference>
<keyword evidence="4" id="KW-0479">Metal-binding</keyword>
<dbReference type="Pfam" id="PF13579">
    <property type="entry name" value="Glyco_trans_4_4"/>
    <property type="match status" value="1"/>
</dbReference>
<dbReference type="InterPro" id="IPR058240">
    <property type="entry name" value="rSAM_sf"/>
</dbReference>
<comment type="cofactor">
    <cofactor evidence="1">
        <name>[4Fe-4S] cluster</name>
        <dbReference type="ChEBI" id="CHEBI:49883"/>
    </cofactor>
</comment>
<reference evidence="8" key="1">
    <citation type="submission" date="2019-02" db="EMBL/GenBank/DDBJ databases">
        <authorList>
            <person name="Gruber-Vodicka R. H."/>
            <person name="Seah K. B. B."/>
        </authorList>
    </citation>
    <scope>NUCLEOTIDE SEQUENCE</scope>
    <source>
        <strain evidence="8">BECK_BZ15</strain>
    </source>
</reference>
<dbReference type="InterPro" id="IPR007197">
    <property type="entry name" value="rSAM"/>
</dbReference>
<dbReference type="SUPFAM" id="SSF53756">
    <property type="entry name" value="UDP-Glycosyltransferase/glycogen phosphorylase"/>
    <property type="match status" value="1"/>
</dbReference>
<dbReference type="GO" id="GO:0046872">
    <property type="term" value="F:metal ion binding"/>
    <property type="evidence" value="ECO:0007669"/>
    <property type="project" value="UniProtKB-KW"/>
</dbReference>
<protein>
    <submittedName>
        <fullName evidence="8">Glycosyltransferase involved in cell wall bisynthesis</fullName>
    </submittedName>
</protein>
<keyword evidence="2" id="KW-0004">4Fe-4S</keyword>
<dbReference type="InterPro" id="IPR028098">
    <property type="entry name" value="Glyco_trans_4-like_N"/>
</dbReference>
<dbReference type="Pfam" id="PF13186">
    <property type="entry name" value="SPASM"/>
    <property type="match status" value="1"/>
</dbReference>
<feature type="domain" description="Radical SAM core" evidence="7">
    <location>
        <begin position="441"/>
        <end position="678"/>
    </location>
</feature>